<comment type="caution">
    <text evidence="1">The sequence shown here is derived from an EMBL/GenBank/DDBJ whole genome shotgun (WGS) entry which is preliminary data.</text>
</comment>
<dbReference type="EMBL" id="LFJN01000002">
    <property type="protein sequence ID" value="KPI45165.1"/>
    <property type="molecule type" value="Genomic_DNA"/>
</dbReference>
<evidence type="ECO:0000313" key="1">
    <source>
        <dbReference type="EMBL" id="KPI45165.1"/>
    </source>
</evidence>
<evidence type="ECO:0000313" key="2">
    <source>
        <dbReference type="Proteomes" id="UP000038010"/>
    </source>
</evidence>
<organism evidence="1 2">
    <name type="scientific">Cyphellophora attinorum</name>
    <dbReference type="NCBI Taxonomy" id="1664694"/>
    <lineage>
        <taxon>Eukaryota</taxon>
        <taxon>Fungi</taxon>
        <taxon>Dikarya</taxon>
        <taxon>Ascomycota</taxon>
        <taxon>Pezizomycotina</taxon>
        <taxon>Eurotiomycetes</taxon>
        <taxon>Chaetothyriomycetidae</taxon>
        <taxon>Chaetothyriales</taxon>
        <taxon>Cyphellophoraceae</taxon>
        <taxon>Cyphellophora</taxon>
    </lineage>
</organism>
<proteinExistence type="predicted"/>
<sequence length="268" mass="30033">MDSASKPAPLHLLTLPEEIRKHILRVYCNGTRPELLLKCQKHPNACVPHIAFTGRVNTYNKTNMDSIKDVCKQLRGAFAEVALGRLEKDVVVPVSMSIIGRADYRGANFIIGAEMRQFLKSIKSIHINLNHDSEWLCASPTTLWSFFRDGCPNLVELTGIEREYLSERLLRAPNGKCDRETLEAACSSKGMHWSAESALRGLQHIVLDRGWGPKGELPSVKFRSNVRFCAGNWFFGAEKALIIAQATQIDDGQIETTVRLVEPVVDIY</sequence>
<reference evidence="1 2" key="1">
    <citation type="submission" date="2015-06" db="EMBL/GenBank/DDBJ databases">
        <title>Draft genome of the ant-associated black yeast Phialophora attae CBS 131958.</title>
        <authorList>
            <person name="Moreno L.F."/>
            <person name="Stielow B.J."/>
            <person name="de Hoog S."/>
            <person name="Vicente V.A."/>
            <person name="Weiss V.A."/>
            <person name="de Vries M."/>
            <person name="Cruz L.M."/>
            <person name="Souza E.M."/>
        </authorList>
    </citation>
    <scope>NUCLEOTIDE SEQUENCE [LARGE SCALE GENOMIC DNA]</scope>
    <source>
        <strain evidence="1 2">CBS 131958</strain>
    </source>
</reference>
<dbReference type="AlphaFoldDB" id="A0A0N1P297"/>
<dbReference type="GeneID" id="28734459"/>
<keyword evidence="2" id="KW-1185">Reference proteome</keyword>
<dbReference type="RefSeq" id="XP_018005128.1">
    <property type="nucleotide sequence ID" value="XM_018142579.1"/>
</dbReference>
<name>A0A0N1P297_9EURO</name>
<dbReference type="VEuPathDB" id="FungiDB:AB675_2595"/>
<gene>
    <name evidence="1" type="ORF">AB675_2595</name>
</gene>
<accession>A0A0N1P297</accession>
<dbReference type="Proteomes" id="UP000038010">
    <property type="component" value="Unassembled WGS sequence"/>
</dbReference>
<protein>
    <submittedName>
        <fullName evidence="1">Uncharacterized protein</fullName>
    </submittedName>
</protein>